<dbReference type="GO" id="GO:0046872">
    <property type="term" value="F:metal ion binding"/>
    <property type="evidence" value="ECO:0007669"/>
    <property type="project" value="UniProtKB-KW"/>
</dbReference>
<accession>G7H2P3</accession>
<dbReference type="RefSeq" id="WP_007322193.1">
    <property type="nucleotide sequence ID" value="NZ_BAEE01000052.1"/>
</dbReference>
<evidence type="ECO:0000256" key="4">
    <source>
        <dbReference type="ARBA" id="ARBA00022801"/>
    </source>
</evidence>
<feature type="binding site" evidence="6">
    <location>
        <position position="90"/>
    </location>
    <ligand>
        <name>Mg(2+)</name>
        <dbReference type="ChEBI" id="CHEBI:18420"/>
        <label>2</label>
    </ligand>
</feature>
<evidence type="ECO:0000256" key="5">
    <source>
        <dbReference type="ARBA" id="ARBA00022842"/>
    </source>
</evidence>
<sequence length="274" mass="28498">MSTPPAPDLPRLAETAASILDAAVPKFRAGVGAPGVVAKGEKDFATQVDLDLERFICAELTQRTGLPCHGEEFGGAPADVGLVWVVDPVDGTFNYSTGNPMTGILVGLCHDGEPLLGLTWLPLLDLRYVGYEGGGLSCNGRLADPLPPVSLRDSVVGFGAFNERARGRYPGARRIEVLAALSSRVARLRMSGSIGVDLAFTAAGVYSGAITFGRHAWDNAAGAALVRAAGGVVTDIAGNPWRVESPSVVAAAPGVHGELIDLIDSVTGQDWEVR</sequence>
<dbReference type="STRING" id="1073574.GOARA_052_00170"/>
<evidence type="ECO:0000313" key="8">
    <source>
        <dbReference type="Proteomes" id="UP000035088"/>
    </source>
</evidence>
<feature type="binding site" evidence="6">
    <location>
        <position position="218"/>
    </location>
    <ligand>
        <name>Mg(2+)</name>
        <dbReference type="ChEBI" id="CHEBI:18420"/>
        <label>1</label>
        <note>catalytic</note>
    </ligand>
</feature>
<keyword evidence="3 6" id="KW-0479">Metal-binding</keyword>
<keyword evidence="4" id="KW-0378">Hydrolase</keyword>
<dbReference type="Proteomes" id="UP000035088">
    <property type="component" value="Unassembled WGS sequence"/>
</dbReference>
<reference evidence="7 8" key="1">
    <citation type="submission" date="2011-11" db="EMBL/GenBank/DDBJ databases">
        <title>Whole genome shotgun sequence of Gordonia araii NBRC 100433.</title>
        <authorList>
            <person name="Yoshida Y."/>
            <person name="Hosoyama A."/>
            <person name="Tsuchikane K."/>
            <person name="Katsumata H."/>
            <person name="Yamazaki S."/>
            <person name="Fujita N."/>
        </authorList>
    </citation>
    <scope>NUCLEOTIDE SEQUENCE [LARGE SCALE GENOMIC DNA]</scope>
    <source>
        <strain evidence="7 8">NBRC 100433</strain>
    </source>
</reference>
<feature type="binding site" evidence="6">
    <location>
        <position position="87"/>
    </location>
    <ligand>
        <name>Mg(2+)</name>
        <dbReference type="ChEBI" id="CHEBI:18420"/>
        <label>1</label>
        <note>catalytic</note>
    </ligand>
</feature>
<dbReference type="InterPro" id="IPR000760">
    <property type="entry name" value="Inositol_monophosphatase-like"/>
</dbReference>
<dbReference type="Pfam" id="PF00459">
    <property type="entry name" value="Inositol_P"/>
    <property type="match status" value="1"/>
</dbReference>
<evidence type="ECO:0000256" key="1">
    <source>
        <dbReference type="ARBA" id="ARBA00001033"/>
    </source>
</evidence>
<dbReference type="Gene3D" id="3.40.190.80">
    <property type="match status" value="1"/>
</dbReference>
<dbReference type="GO" id="GO:0008934">
    <property type="term" value="F:inositol monophosphate 1-phosphatase activity"/>
    <property type="evidence" value="ECO:0007669"/>
    <property type="project" value="TreeGrafter"/>
</dbReference>
<dbReference type="PROSITE" id="PS00629">
    <property type="entry name" value="IMP_1"/>
    <property type="match status" value="1"/>
</dbReference>
<dbReference type="GO" id="GO:0006020">
    <property type="term" value="P:inositol metabolic process"/>
    <property type="evidence" value="ECO:0007669"/>
    <property type="project" value="TreeGrafter"/>
</dbReference>
<dbReference type="InterPro" id="IPR020583">
    <property type="entry name" value="Inositol_monoP_metal-BS"/>
</dbReference>
<protein>
    <recommendedName>
        <fullName evidence="2">inositol-phosphate phosphatase</fullName>
        <ecNumber evidence="2">3.1.3.25</ecNumber>
    </recommendedName>
</protein>
<dbReference type="PROSITE" id="PS00630">
    <property type="entry name" value="IMP_2"/>
    <property type="match status" value="1"/>
</dbReference>
<evidence type="ECO:0000313" key="7">
    <source>
        <dbReference type="EMBL" id="GAB10118.1"/>
    </source>
</evidence>
<evidence type="ECO:0000256" key="2">
    <source>
        <dbReference type="ARBA" id="ARBA00013106"/>
    </source>
</evidence>
<dbReference type="CDD" id="cd01637">
    <property type="entry name" value="IMPase_like"/>
    <property type="match status" value="1"/>
</dbReference>
<dbReference type="PANTHER" id="PTHR20854">
    <property type="entry name" value="INOSITOL MONOPHOSPHATASE"/>
    <property type="match status" value="1"/>
</dbReference>
<keyword evidence="8" id="KW-1185">Reference proteome</keyword>
<comment type="caution">
    <text evidence="7">The sequence shown here is derived from an EMBL/GenBank/DDBJ whole genome shotgun (WGS) entry which is preliminary data.</text>
</comment>
<evidence type="ECO:0000256" key="6">
    <source>
        <dbReference type="PIRSR" id="PIRSR600760-2"/>
    </source>
</evidence>
<dbReference type="InterPro" id="IPR020550">
    <property type="entry name" value="Inositol_monophosphatase_CS"/>
</dbReference>
<dbReference type="EMBL" id="BAEE01000052">
    <property type="protein sequence ID" value="GAB10118.1"/>
    <property type="molecule type" value="Genomic_DNA"/>
</dbReference>
<keyword evidence="5 6" id="KW-0460">Magnesium</keyword>
<comment type="cofactor">
    <cofactor evidence="6">
        <name>Mg(2+)</name>
        <dbReference type="ChEBI" id="CHEBI:18420"/>
    </cofactor>
</comment>
<gene>
    <name evidence="7" type="primary">impA</name>
    <name evidence="7" type="ORF">GOARA_052_00170</name>
</gene>
<feature type="binding site" evidence="6">
    <location>
        <position position="71"/>
    </location>
    <ligand>
        <name>Mg(2+)</name>
        <dbReference type="ChEBI" id="CHEBI:18420"/>
        <label>1</label>
        <note>catalytic</note>
    </ligand>
</feature>
<proteinExistence type="predicted"/>
<dbReference type="GO" id="GO:0046854">
    <property type="term" value="P:phosphatidylinositol phosphate biosynthetic process"/>
    <property type="evidence" value="ECO:0007669"/>
    <property type="project" value="InterPro"/>
</dbReference>
<dbReference type="AlphaFoldDB" id="G7H2P3"/>
<dbReference type="Gene3D" id="3.30.540.10">
    <property type="entry name" value="Fructose-1,6-Bisphosphatase, subunit A, domain 1"/>
    <property type="match status" value="1"/>
</dbReference>
<dbReference type="PANTHER" id="PTHR20854:SF4">
    <property type="entry name" value="INOSITOL-1-MONOPHOSPHATASE-RELATED"/>
    <property type="match status" value="1"/>
</dbReference>
<evidence type="ECO:0000256" key="3">
    <source>
        <dbReference type="ARBA" id="ARBA00022723"/>
    </source>
</evidence>
<organism evidence="7 8">
    <name type="scientific">Gordonia araii NBRC 100433</name>
    <dbReference type="NCBI Taxonomy" id="1073574"/>
    <lineage>
        <taxon>Bacteria</taxon>
        <taxon>Bacillati</taxon>
        <taxon>Actinomycetota</taxon>
        <taxon>Actinomycetes</taxon>
        <taxon>Mycobacteriales</taxon>
        <taxon>Gordoniaceae</taxon>
        <taxon>Gordonia</taxon>
    </lineage>
</organism>
<comment type="catalytic activity">
    <reaction evidence="1">
        <text>a myo-inositol phosphate + H2O = myo-inositol + phosphate</text>
        <dbReference type="Rhea" id="RHEA:24056"/>
        <dbReference type="ChEBI" id="CHEBI:15377"/>
        <dbReference type="ChEBI" id="CHEBI:17268"/>
        <dbReference type="ChEBI" id="CHEBI:43474"/>
        <dbReference type="ChEBI" id="CHEBI:84139"/>
        <dbReference type="EC" id="3.1.3.25"/>
    </reaction>
</comment>
<dbReference type="SUPFAM" id="SSF56655">
    <property type="entry name" value="Carbohydrate phosphatase"/>
    <property type="match status" value="1"/>
</dbReference>
<dbReference type="EC" id="3.1.3.25" evidence="2"/>
<dbReference type="GO" id="GO:0007165">
    <property type="term" value="P:signal transduction"/>
    <property type="evidence" value="ECO:0007669"/>
    <property type="project" value="TreeGrafter"/>
</dbReference>
<name>G7H2P3_9ACTN</name>
<dbReference type="PRINTS" id="PR00377">
    <property type="entry name" value="IMPHPHTASES"/>
</dbReference>